<organism evidence="8 9">
    <name type="scientific">Actinorhabdospora filicis</name>
    <dbReference type="NCBI Taxonomy" id="1785913"/>
    <lineage>
        <taxon>Bacteria</taxon>
        <taxon>Bacillati</taxon>
        <taxon>Actinomycetota</taxon>
        <taxon>Actinomycetes</taxon>
        <taxon>Micromonosporales</taxon>
        <taxon>Micromonosporaceae</taxon>
        <taxon>Actinorhabdospora</taxon>
    </lineage>
</organism>
<protein>
    <submittedName>
        <fullName evidence="8">RNA polymerase sigma24 factor</fullName>
    </submittedName>
</protein>
<keyword evidence="2" id="KW-0805">Transcription regulation</keyword>
<evidence type="ECO:0000259" key="6">
    <source>
        <dbReference type="Pfam" id="PF04542"/>
    </source>
</evidence>
<keyword evidence="3" id="KW-0731">Sigma factor</keyword>
<dbReference type="PANTHER" id="PTHR43133">
    <property type="entry name" value="RNA POLYMERASE ECF-TYPE SIGMA FACTO"/>
    <property type="match status" value="1"/>
</dbReference>
<reference evidence="8" key="1">
    <citation type="submission" date="2023-03" db="EMBL/GenBank/DDBJ databases">
        <title>Actinorhabdospora filicis NBRC 111898.</title>
        <authorList>
            <person name="Ichikawa N."/>
            <person name="Sato H."/>
            <person name="Tonouchi N."/>
        </authorList>
    </citation>
    <scope>NUCLEOTIDE SEQUENCE</scope>
    <source>
        <strain evidence="8">NBRC 111898</strain>
    </source>
</reference>
<dbReference type="GO" id="GO:0016987">
    <property type="term" value="F:sigma factor activity"/>
    <property type="evidence" value="ECO:0007669"/>
    <property type="project" value="UniProtKB-KW"/>
</dbReference>
<keyword evidence="5" id="KW-0804">Transcription</keyword>
<dbReference type="PANTHER" id="PTHR43133:SF50">
    <property type="entry name" value="ECF RNA POLYMERASE SIGMA FACTOR SIGM"/>
    <property type="match status" value="1"/>
</dbReference>
<dbReference type="NCBIfam" id="TIGR02937">
    <property type="entry name" value="sigma70-ECF"/>
    <property type="match status" value="1"/>
</dbReference>
<dbReference type="InterPro" id="IPR013249">
    <property type="entry name" value="RNA_pol_sigma70_r4_t2"/>
</dbReference>
<evidence type="ECO:0000313" key="8">
    <source>
        <dbReference type="EMBL" id="GLZ77427.1"/>
    </source>
</evidence>
<evidence type="ECO:0000256" key="5">
    <source>
        <dbReference type="ARBA" id="ARBA00023163"/>
    </source>
</evidence>
<dbReference type="InterPro" id="IPR014284">
    <property type="entry name" value="RNA_pol_sigma-70_dom"/>
</dbReference>
<dbReference type="SUPFAM" id="SSF88946">
    <property type="entry name" value="Sigma2 domain of RNA polymerase sigma factors"/>
    <property type="match status" value="1"/>
</dbReference>
<dbReference type="Pfam" id="PF08281">
    <property type="entry name" value="Sigma70_r4_2"/>
    <property type="match status" value="1"/>
</dbReference>
<dbReference type="AlphaFoldDB" id="A0A9W6SK50"/>
<dbReference type="InterPro" id="IPR039425">
    <property type="entry name" value="RNA_pol_sigma-70-like"/>
</dbReference>
<dbReference type="NCBIfam" id="TIGR02983">
    <property type="entry name" value="SigE-fam_strep"/>
    <property type="match status" value="1"/>
</dbReference>
<proteinExistence type="inferred from homology"/>
<accession>A0A9W6SK50</accession>
<evidence type="ECO:0000259" key="7">
    <source>
        <dbReference type="Pfam" id="PF08281"/>
    </source>
</evidence>
<keyword evidence="4" id="KW-0238">DNA-binding</keyword>
<gene>
    <name evidence="8" type="ORF">Afil01_22340</name>
</gene>
<dbReference type="Proteomes" id="UP001165079">
    <property type="component" value="Unassembled WGS sequence"/>
</dbReference>
<evidence type="ECO:0000256" key="3">
    <source>
        <dbReference type="ARBA" id="ARBA00023082"/>
    </source>
</evidence>
<evidence type="ECO:0000256" key="4">
    <source>
        <dbReference type="ARBA" id="ARBA00023125"/>
    </source>
</evidence>
<keyword evidence="9" id="KW-1185">Reference proteome</keyword>
<dbReference type="Gene3D" id="1.10.10.10">
    <property type="entry name" value="Winged helix-like DNA-binding domain superfamily/Winged helix DNA-binding domain"/>
    <property type="match status" value="1"/>
</dbReference>
<dbReference type="Pfam" id="PF04542">
    <property type="entry name" value="Sigma70_r2"/>
    <property type="match status" value="1"/>
</dbReference>
<feature type="domain" description="RNA polymerase sigma-70 region 2" evidence="6">
    <location>
        <begin position="13"/>
        <end position="75"/>
    </location>
</feature>
<feature type="domain" description="RNA polymerase sigma factor 70 region 4 type 2" evidence="7">
    <location>
        <begin position="103"/>
        <end position="154"/>
    </location>
</feature>
<dbReference type="InterPro" id="IPR036388">
    <property type="entry name" value="WH-like_DNA-bd_sf"/>
</dbReference>
<sequence length="168" mass="19156">MTDKDTEFAQFVTERAARLRGFAYLLCGDWHRAEDVVQTALLKLYRAWGRVRTGAPDAYVRRIIATVLVDQHRLAWFRRVKVTADHSLPEEVAVDERADQRLTLTRALLRLPKRQRAAIVLRYWEDLPVEQTARVLGCSTGAVKNLTMRGLTTLRGLVTDPVLESIEG</sequence>
<comment type="similarity">
    <text evidence="1">Belongs to the sigma-70 factor family. ECF subfamily.</text>
</comment>
<dbReference type="InterPro" id="IPR007627">
    <property type="entry name" value="RNA_pol_sigma70_r2"/>
</dbReference>
<dbReference type="GO" id="GO:0006352">
    <property type="term" value="P:DNA-templated transcription initiation"/>
    <property type="evidence" value="ECO:0007669"/>
    <property type="project" value="InterPro"/>
</dbReference>
<evidence type="ECO:0000256" key="2">
    <source>
        <dbReference type="ARBA" id="ARBA00023015"/>
    </source>
</evidence>
<dbReference type="InterPro" id="IPR013324">
    <property type="entry name" value="RNA_pol_sigma_r3/r4-like"/>
</dbReference>
<dbReference type="GO" id="GO:0003677">
    <property type="term" value="F:DNA binding"/>
    <property type="evidence" value="ECO:0007669"/>
    <property type="project" value="UniProtKB-KW"/>
</dbReference>
<dbReference type="EMBL" id="BSTX01000001">
    <property type="protein sequence ID" value="GLZ77427.1"/>
    <property type="molecule type" value="Genomic_DNA"/>
</dbReference>
<name>A0A9W6SK50_9ACTN</name>
<comment type="caution">
    <text evidence="8">The sequence shown here is derived from an EMBL/GenBank/DDBJ whole genome shotgun (WGS) entry which is preliminary data.</text>
</comment>
<dbReference type="Gene3D" id="1.10.1740.10">
    <property type="match status" value="1"/>
</dbReference>
<dbReference type="InterPro" id="IPR013325">
    <property type="entry name" value="RNA_pol_sigma_r2"/>
</dbReference>
<evidence type="ECO:0000313" key="9">
    <source>
        <dbReference type="Proteomes" id="UP001165079"/>
    </source>
</evidence>
<evidence type="ECO:0000256" key="1">
    <source>
        <dbReference type="ARBA" id="ARBA00010641"/>
    </source>
</evidence>
<dbReference type="RefSeq" id="WP_285662533.1">
    <property type="nucleotide sequence ID" value="NZ_BSTX01000001.1"/>
</dbReference>
<dbReference type="SUPFAM" id="SSF88659">
    <property type="entry name" value="Sigma3 and sigma4 domains of RNA polymerase sigma factors"/>
    <property type="match status" value="1"/>
</dbReference>
<dbReference type="InterPro" id="IPR014325">
    <property type="entry name" value="RNA_pol_sigma-E_actinobac"/>
</dbReference>